<dbReference type="PANTHER" id="PTHR33681">
    <property type="entry name" value="BINDING PROTEIN, PUTATIVE, EXPRESSED-RELATED"/>
    <property type="match status" value="1"/>
</dbReference>
<evidence type="ECO:0000259" key="2">
    <source>
        <dbReference type="Pfam" id="PF08787"/>
    </source>
</evidence>
<dbReference type="PROSITE" id="PS51257">
    <property type="entry name" value="PROKAR_LIPOPROTEIN"/>
    <property type="match status" value="1"/>
</dbReference>
<protein>
    <recommendedName>
        <fullName evidence="2">Alginate lyase 2 domain-containing protein</fullName>
    </recommendedName>
</protein>
<dbReference type="Pfam" id="PF08787">
    <property type="entry name" value="Alginate_lyase2"/>
    <property type="match status" value="1"/>
</dbReference>
<evidence type="ECO:0000313" key="4">
    <source>
        <dbReference type="Proteomes" id="UP000807115"/>
    </source>
</evidence>
<feature type="chain" id="PRO_5037042010" description="Alginate lyase 2 domain-containing protein" evidence="1">
    <location>
        <begin position="34"/>
        <end position="271"/>
    </location>
</feature>
<organism evidence="3 4">
    <name type="scientific">Sorghum bicolor</name>
    <name type="common">Sorghum</name>
    <name type="synonym">Sorghum vulgare</name>
    <dbReference type="NCBI Taxonomy" id="4558"/>
    <lineage>
        <taxon>Eukaryota</taxon>
        <taxon>Viridiplantae</taxon>
        <taxon>Streptophyta</taxon>
        <taxon>Embryophyta</taxon>
        <taxon>Tracheophyta</taxon>
        <taxon>Spermatophyta</taxon>
        <taxon>Magnoliopsida</taxon>
        <taxon>Liliopsida</taxon>
        <taxon>Poales</taxon>
        <taxon>Poaceae</taxon>
        <taxon>PACMAD clade</taxon>
        <taxon>Panicoideae</taxon>
        <taxon>Andropogonodae</taxon>
        <taxon>Andropogoneae</taxon>
        <taxon>Sorghinae</taxon>
        <taxon>Sorghum</taxon>
    </lineage>
</organism>
<evidence type="ECO:0000313" key="3">
    <source>
        <dbReference type="EMBL" id="KAG0528900.1"/>
    </source>
</evidence>
<dbReference type="Proteomes" id="UP000807115">
    <property type="component" value="Chromosome 5"/>
</dbReference>
<accession>A0A921QXY1</accession>
<keyword evidence="1" id="KW-0732">Signal</keyword>
<gene>
    <name evidence="3" type="ORF">BDA96_05G052100</name>
</gene>
<dbReference type="InterPro" id="IPR014895">
    <property type="entry name" value="Alginate_lyase_2"/>
</dbReference>
<dbReference type="EMBL" id="CM027684">
    <property type="protein sequence ID" value="KAG0528900.1"/>
    <property type="molecule type" value="Genomic_DNA"/>
</dbReference>
<reference evidence="3" key="2">
    <citation type="submission" date="2020-10" db="EMBL/GenBank/DDBJ databases">
        <authorList>
            <person name="Cooper E.A."/>
            <person name="Brenton Z.W."/>
            <person name="Flinn B.S."/>
            <person name="Jenkins J."/>
            <person name="Shu S."/>
            <person name="Flowers D."/>
            <person name="Luo F."/>
            <person name="Wang Y."/>
            <person name="Xia P."/>
            <person name="Barry K."/>
            <person name="Daum C."/>
            <person name="Lipzen A."/>
            <person name="Yoshinaga Y."/>
            <person name="Schmutz J."/>
            <person name="Saski C."/>
            <person name="Vermerris W."/>
            <person name="Kresovich S."/>
        </authorList>
    </citation>
    <scope>NUCLEOTIDE SEQUENCE</scope>
</reference>
<sequence length="271" mass="30473">MARGVGAPSFLLPASPPPLLVLQLLLLVSTSCALSLCSACGCGEDLLTNGFTAVDLPEVLFKVQKPYDVPLPDRYEFVDGVRRMWVYATDMPITTAHPGGPRTETKIQLIYSSGVWQFEGYGYIPRGTTGASVMQIFGAAEHATTLMLHVYDGRLTYYHDDSRVVDASIYDRWFKLNVIHDVAASNVTVFVDGQHRLTVPGRGGDSHYFKFGVYGQRNNGMSYLMESRWRDVKVFNRDVKVFKSGEARAKEWRVYNFIMIIVTYIMFKQIA</sequence>
<feature type="signal peptide" evidence="1">
    <location>
        <begin position="1"/>
        <end position="33"/>
    </location>
</feature>
<feature type="domain" description="Alginate lyase 2" evidence="2">
    <location>
        <begin position="61"/>
        <end position="235"/>
    </location>
</feature>
<name>A0A921QXY1_SORBI</name>
<dbReference type="InterPro" id="IPR013320">
    <property type="entry name" value="ConA-like_dom_sf"/>
</dbReference>
<reference evidence="3" key="1">
    <citation type="journal article" date="2019" name="BMC Genomics">
        <title>A new reference genome for Sorghum bicolor reveals high levels of sequence similarity between sweet and grain genotypes: implications for the genetics of sugar metabolism.</title>
        <authorList>
            <person name="Cooper E.A."/>
            <person name="Brenton Z.W."/>
            <person name="Flinn B.S."/>
            <person name="Jenkins J."/>
            <person name="Shu S."/>
            <person name="Flowers D."/>
            <person name="Luo F."/>
            <person name="Wang Y."/>
            <person name="Xia P."/>
            <person name="Barry K."/>
            <person name="Daum C."/>
            <person name="Lipzen A."/>
            <person name="Yoshinaga Y."/>
            <person name="Schmutz J."/>
            <person name="Saski C."/>
            <person name="Vermerris W."/>
            <person name="Kresovich S."/>
        </authorList>
    </citation>
    <scope>NUCLEOTIDE SEQUENCE</scope>
</reference>
<dbReference type="Gene3D" id="2.60.120.200">
    <property type="match status" value="1"/>
</dbReference>
<comment type="caution">
    <text evidence="3">The sequence shown here is derived from an EMBL/GenBank/DDBJ whole genome shotgun (WGS) entry which is preliminary data.</text>
</comment>
<evidence type="ECO:0000256" key="1">
    <source>
        <dbReference type="SAM" id="SignalP"/>
    </source>
</evidence>
<proteinExistence type="predicted"/>
<dbReference type="PANTHER" id="PTHR33681:SF15">
    <property type="entry name" value="ALGINATE LYASE 2 DOMAIN-CONTAINING PROTEIN"/>
    <property type="match status" value="1"/>
</dbReference>
<dbReference type="AlphaFoldDB" id="A0A921QXY1"/>
<dbReference type="SUPFAM" id="SSF49899">
    <property type="entry name" value="Concanavalin A-like lectins/glucanases"/>
    <property type="match status" value="1"/>
</dbReference>